<organism evidence="1 2">
    <name type="scientific">Thermodesulfovibrio yellowstonii (strain ATCC 51303 / DSM 11347 / YP87)</name>
    <dbReference type="NCBI Taxonomy" id="289376"/>
    <lineage>
        <taxon>Bacteria</taxon>
        <taxon>Pseudomonadati</taxon>
        <taxon>Nitrospirota</taxon>
        <taxon>Thermodesulfovibrionia</taxon>
        <taxon>Thermodesulfovibrionales</taxon>
        <taxon>Thermodesulfovibrionaceae</taxon>
        <taxon>Thermodesulfovibrio</taxon>
    </lineage>
</organism>
<dbReference type="InParanoid" id="B5YKM0"/>
<dbReference type="PATRIC" id="fig|289376.4.peg.935"/>
<reference evidence="1 2" key="2">
    <citation type="journal article" date="2015" name="Genome Announc.">
        <title>Genome Sequence of the Sulfate-Reducing Thermophilic Bacterium Thermodesulfovibrio yellowstonii Strain DSM 11347T (Phylum Nitrospirae).</title>
        <authorList>
            <person name="Bhatnagar S."/>
            <person name="Badger J.H."/>
            <person name="Madupu R."/>
            <person name="Khouri H.M."/>
            <person name="O'Connor E.M."/>
            <person name="Robb F.T."/>
            <person name="Ward N.L."/>
            <person name="Eisen J.A."/>
        </authorList>
    </citation>
    <scope>NUCLEOTIDE SEQUENCE [LARGE SCALE GENOMIC DNA]</scope>
    <source>
        <strain evidence="2">ATCC 51303 / DSM 11347 / YP87</strain>
    </source>
</reference>
<reference evidence="2" key="1">
    <citation type="submission" date="2008-08" db="EMBL/GenBank/DDBJ databases">
        <title>The complete genome sequence of Thermodesulfovibrio yellowstonii strain ATCC 51303 / DSM 11347 / YP87.</title>
        <authorList>
            <person name="Dodson R.J."/>
            <person name="Durkin A.S."/>
            <person name="Wu M."/>
            <person name="Eisen J."/>
            <person name="Sutton G."/>
        </authorList>
    </citation>
    <scope>NUCLEOTIDE SEQUENCE [LARGE SCALE GENOMIC DNA]</scope>
    <source>
        <strain evidence="2">ATCC 51303 / DSM 11347 / YP87</strain>
    </source>
</reference>
<protein>
    <submittedName>
        <fullName evidence="1">Uncharacterized protein</fullName>
    </submittedName>
</protein>
<dbReference type="AlphaFoldDB" id="B5YKM0"/>
<evidence type="ECO:0000313" key="2">
    <source>
        <dbReference type="Proteomes" id="UP000000718"/>
    </source>
</evidence>
<dbReference type="Proteomes" id="UP000000718">
    <property type="component" value="Chromosome"/>
</dbReference>
<sequence>MRISFVNPFFLSSIFKQAQDILGLSYNQILRINERFIKEGFNKSRKNC</sequence>
<dbReference type="KEGG" id="tye:THEYE_A0949"/>
<evidence type="ECO:0000313" key="1">
    <source>
        <dbReference type="EMBL" id="ACI21864.1"/>
    </source>
</evidence>
<proteinExistence type="predicted"/>
<accession>B5YKM0</accession>
<dbReference type="HOGENOM" id="CLU_3158855_0_0_0"/>
<gene>
    <name evidence="1" type="ordered locus">THEYE_A0949</name>
</gene>
<dbReference type="EMBL" id="CP001147">
    <property type="protein sequence ID" value="ACI21864.1"/>
    <property type="molecule type" value="Genomic_DNA"/>
</dbReference>
<keyword evidence="2" id="KW-1185">Reference proteome</keyword>
<dbReference type="EnsemblBacteria" id="ACI21864">
    <property type="protein sequence ID" value="ACI21864"/>
    <property type="gene ID" value="THEYE_A0949"/>
</dbReference>
<name>B5YKM0_THEYD</name>